<accession>A0A151B510</accession>
<protein>
    <submittedName>
        <fullName evidence="3">HTH-type transcriptional regulator PuuR</fullName>
    </submittedName>
</protein>
<name>A0A151B510_9CLOT</name>
<dbReference type="InterPro" id="IPR014710">
    <property type="entry name" value="RmlC-like_jellyroll"/>
</dbReference>
<dbReference type="RefSeq" id="WP_066823850.1">
    <property type="nucleotide sequence ID" value="NZ_LTBA01000008.1"/>
</dbReference>
<reference evidence="3 4" key="1">
    <citation type="submission" date="2016-02" db="EMBL/GenBank/DDBJ databases">
        <title>Genome sequence of Clostridium tepidiprofundi DSM 19306.</title>
        <authorList>
            <person name="Poehlein A."/>
            <person name="Daniel R."/>
        </authorList>
    </citation>
    <scope>NUCLEOTIDE SEQUENCE [LARGE SCALE GENOMIC DNA]</scope>
    <source>
        <strain evidence="3 4">DSM 19306</strain>
    </source>
</reference>
<evidence type="ECO:0000256" key="1">
    <source>
        <dbReference type="ARBA" id="ARBA00023125"/>
    </source>
</evidence>
<keyword evidence="4" id="KW-1185">Reference proteome</keyword>
<dbReference type="CDD" id="cd00093">
    <property type="entry name" value="HTH_XRE"/>
    <property type="match status" value="1"/>
</dbReference>
<dbReference type="AlphaFoldDB" id="A0A151B510"/>
<evidence type="ECO:0000259" key="2">
    <source>
        <dbReference type="PROSITE" id="PS50943"/>
    </source>
</evidence>
<dbReference type="PATRIC" id="fig|1121338.3.peg.1177"/>
<dbReference type="PROSITE" id="PS50943">
    <property type="entry name" value="HTH_CROC1"/>
    <property type="match status" value="1"/>
</dbReference>
<dbReference type="Gene3D" id="2.60.120.10">
    <property type="entry name" value="Jelly Rolls"/>
    <property type="match status" value="1"/>
</dbReference>
<dbReference type="STRING" id="1121338.CLTEP_11400"/>
<dbReference type="InterPro" id="IPR010982">
    <property type="entry name" value="Lambda_DNA-bd_dom_sf"/>
</dbReference>
<dbReference type="GO" id="GO:0003677">
    <property type="term" value="F:DNA binding"/>
    <property type="evidence" value="ECO:0007669"/>
    <property type="project" value="UniProtKB-KW"/>
</dbReference>
<dbReference type="SUPFAM" id="SSF47413">
    <property type="entry name" value="lambda repressor-like DNA-binding domains"/>
    <property type="match status" value="1"/>
</dbReference>
<dbReference type="Proteomes" id="UP000075531">
    <property type="component" value="Unassembled WGS sequence"/>
</dbReference>
<evidence type="ECO:0000313" key="3">
    <source>
        <dbReference type="EMBL" id="KYH34976.1"/>
    </source>
</evidence>
<dbReference type="GO" id="GO:0003700">
    <property type="term" value="F:DNA-binding transcription factor activity"/>
    <property type="evidence" value="ECO:0007669"/>
    <property type="project" value="TreeGrafter"/>
</dbReference>
<sequence>MKIGTKIRQLRVQNGLTQEELANRCELTKGFISQVERDLTSPSIATLVDILESLGTNLRDFFNEQVEEKIVFSKDDIFVNEDSENKYIVNWIIPNAQKNAMEPILLELDREGQYKEIQPHEGEVFGYVISGSVFIHIGSRKYRAKKGDSFYYKANFVHTISNSGKSKAKVLWVITPPNF</sequence>
<dbReference type="GO" id="GO:0005829">
    <property type="term" value="C:cytosol"/>
    <property type="evidence" value="ECO:0007669"/>
    <property type="project" value="TreeGrafter"/>
</dbReference>
<comment type="caution">
    <text evidence="3">The sequence shown here is derived from an EMBL/GenBank/DDBJ whole genome shotgun (WGS) entry which is preliminary data.</text>
</comment>
<proteinExistence type="predicted"/>
<dbReference type="InterPro" id="IPR050807">
    <property type="entry name" value="TransReg_Diox_bact_type"/>
</dbReference>
<dbReference type="EMBL" id="LTBA01000008">
    <property type="protein sequence ID" value="KYH34976.1"/>
    <property type="molecule type" value="Genomic_DNA"/>
</dbReference>
<keyword evidence="1" id="KW-0238">DNA-binding</keyword>
<dbReference type="CDD" id="cd02209">
    <property type="entry name" value="cupin_XRE_C"/>
    <property type="match status" value="1"/>
</dbReference>
<dbReference type="Pfam" id="PF07883">
    <property type="entry name" value="Cupin_2"/>
    <property type="match status" value="1"/>
</dbReference>
<organism evidence="3 4">
    <name type="scientific">Clostridium tepidiprofundi DSM 19306</name>
    <dbReference type="NCBI Taxonomy" id="1121338"/>
    <lineage>
        <taxon>Bacteria</taxon>
        <taxon>Bacillati</taxon>
        <taxon>Bacillota</taxon>
        <taxon>Clostridia</taxon>
        <taxon>Eubacteriales</taxon>
        <taxon>Clostridiaceae</taxon>
        <taxon>Clostridium</taxon>
    </lineage>
</organism>
<dbReference type="PANTHER" id="PTHR46797:SF2">
    <property type="entry name" value="TRANSCRIPTIONAL REGULATOR"/>
    <property type="match status" value="1"/>
</dbReference>
<dbReference type="PANTHER" id="PTHR46797">
    <property type="entry name" value="HTH-TYPE TRANSCRIPTIONAL REGULATOR"/>
    <property type="match status" value="1"/>
</dbReference>
<dbReference type="InterPro" id="IPR001387">
    <property type="entry name" value="Cro/C1-type_HTH"/>
</dbReference>
<dbReference type="SMART" id="SM00530">
    <property type="entry name" value="HTH_XRE"/>
    <property type="match status" value="1"/>
</dbReference>
<dbReference type="Gene3D" id="1.10.260.40">
    <property type="entry name" value="lambda repressor-like DNA-binding domains"/>
    <property type="match status" value="1"/>
</dbReference>
<dbReference type="InterPro" id="IPR011051">
    <property type="entry name" value="RmlC_Cupin_sf"/>
</dbReference>
<gene>
    <name evidence="3" type="primary">puuR_2</name>
    <name evidence="3" type="ORF">CLTEP_11400</name>
</gene>
<dbReference type="InterPro" id="IPR013096">
    <property type="entry name" value="Cupin_2"/>
</dbReference>
<evidence type="ECO:0000313" key="4">
    <source>
        <dbReference type="Proteomes" id="UP000075531"/>
    </source>
</evidence>
<dbReference type="SUPFAM" id="SSF51182">
    <property type="entry name" value="RmlC-like cupins"/>
    <property type="match status" value="1"/>
</dbReference>
<feature type="domain" description="HTH cro/C1-type" evidence="2">
    <location>
        <begin position="7"/>
        <end position="61"/>
    </location>
</feature>
<dbReference type="Pfam" id="PF01381">
    <property type="entry name" value="HTH_3"/>
    <property type="match status" value="1"/>
</dbReference>
<dbReference type="OrthoDB" id="9814553at2"/>